<reference evidence="3 4" key="1">
    <citation type="journal article" date="2019" name="Environ. Microbiol.">
        <title>Species interactions and distinct microbial communities in high Arctic permafrost affected cryosols are associated with the CH4 and CO2 gas fluxes.</title>
        <authorList>
            <person name="Altshuler I."/>
            <person name="Hamel J."/>
            <person name="Turney S."/>
            <person name="Magnuson E."/>
            <person name="Levesque R."/>
            <person name="Greer C."/>
            <person name="Whyte L.G."/>
        </authorList>
    </citation>
    <scope>NUCLEOTIDE SEQUENCE [LARGE SCALE GENOMIC DNA]</scope>
    <source>
        <strain evidence="3 4">E6.1</strain>
    </source>
</reference>
<dbReference type="EMBL" id="RCZC01000004">
    <property type="protein sequence ID" value="TPG52183.1"/>
    <property type="molecule type" value="Genomic_DNA"/>
</dbReference>
<evidence type="ECO:0000313" key="3">
    <source>
        <dbReference type="EMBL" id="TPG52183.1"/>
    </source>
</evidence>
<accession>A0A502FT59</accession>
<dbReference type="OrthoDB" id="7861242at2"/>
<dbReference type="Proteomes" id="UP000319931">
    <property type="component" value="Unassembled WGS sequence"/>
</dbReference>
<evidence type="ECO:0000313" key="4">
    <source>
        <dbReference type="Proteomes" id="UP000319931"/>
    </source>
</evidence>
<name>A0A502FT59_9SPHN</name>
<dbReference type="InterPro" id="IPR013656">
    <property type="entry name" value="PAS_4"/>
</dbReference>
<dbReference type="SUPFAM" id="SSF55785">
    <property type="entry name" value="PYP-like sensor domain (PAS domain)"/>
    <property type="match status" value="2"/>
</dbReference>
<evidence type="ECO:0000256" key="1">
    <source>
        <dbReference type="SAM" id="MobiDB-lite"/>
    </source>
</evidence>
<dbReference type="SMART" id="SM00091">
    <property type="entry name" value="PAS"/>
    <property type="match status" value="2"/>
</dbReference>
<dbReference type="AlphaFoldDB" id="A0A502FT59"/>
<dbReference type="Pfam" id="PF08448">
    <property type="entry name" value="PAS_4"/>
    <property type="match status" value="1"/>
</dbReference>
<protein>
    <submittedName>
        <fullName evidence="3">Histidine kinase</fullName>
    </submittedName>
</protein>
<feature type="domain" description="PAS" evidence="2">
    <location>
        <begin position="203"/>
        <end position="269"/>
    </location>
</feature>
<keyword evidence="3" id="KW-0418">Kinase</keyword>
<dbReference type="GO" id="GO:0016301">
    <property type="term" value="F:kinase activity"/>
    <property type="evidence" value="ECO:0007669"/>
    <property type="project" value="UniProtKB-KW"/>
</dbReference>
<feature type="compositionally biased region" description="Basic and acidic residues" evidence="1">
    <location>
        <begin position="1"/>
        <end position="13"/>
    </location>
</feature>
<keyword evidence="3" id="KW-0808">Transferase</keyword>
<gene>
    <name evidence="3" type="ORF">EAH76_15915</name>
</gene>
<proteinExistence type="predicted"/>
<dbReference type="CDD" id="cd00130">
    <property type="entry name" value="PAS"/>
    <property type="match status" value="1"/>
</dbReference>
<dbReference type="InterPro" id="IPR035965">
    <property type="entry name" value="PAS-like_dom_sf"/>
</dbReference>
<dbReference type="InterPro" id="IPR000014">
    <property type="entry name" value="PAS"/>
</dbReference>
<comment type="caution">
    <text evidence="3">The sequence shown here is derived from an EMBL/GenBank/DDBJ whole genome shotgun (WGS) entry which is preliminary data.</text>
</comment>
<feature type="region of interest" description="Disordered" evidence="1">
    <location>
        <begin position="1"/>
        <end position="22"/>
    </location>
</feature>
<sequence length="313" mass="34548">MEPRMDRQNRAPHEIGLGQQQSKVQVTSAELVRQFGNLRHTMGDTTVFVTNHGRTTHALVSAAQYEKLIANTQSGAGPDDNALLPTLREFMDWVPHGMVSLDTEMGVVMANRVAHAIFDKRDGELVGRNLYDAVPALKGSLAQTYIKRAAAGKEVCVADLPSIFRPESWVRLEVYPLARSTTLMFRDITEDMQNHRLADAKRAIVDAITLHGGIGYMRLNVRGQIERVDASMCDMLRLPEDRLLQIGIADLVPVANRVAFRERLEKVLRGNGPQRVQTVLLSNDGTPLTVTAAMTDLPGIYGNEGAVVIVTRS</sequence>
<feature type="domain" description="PAS" evidence="2">
    <location>
        <begin position="85"/>
        <end position="151"/>
    </location>
</feature>
<evidence type="ECO:0000259" key="2">
    <source>
        <dbReference type="SMART" id="SM00091"/>
    </source>
</evidence>
<dbReference type="Gene3D" id="3.30.450.20">
    <property type="entry name" value="PAS domain"/>
    <property type="match status" value="2"/>
</dbReference>
<keyword evidence="4" id="KW-1185">Reference proteome</keyword>
<organism evidence="3 4">
    <name type="scientific">Sphingomonas glacialis</name>
    <dbReference type="NCBI Taxonomy" id="658225"/>
    <lineage>
        <taxon>Bacteria</taxon>
        <taxon>Pseudomonadati</taxon>
        <taxon>Pseudomonadota</taxon>
        <taxon>Alphaproteobacteria</taxon>
        <taxon>Sphingomonadales</taxon>
        <taxon>Sphingomonadaceae</taxon>
        <taxon>Sphingomonas</taxon>
    </lineage>
</organism>